<dbReference type="OrthoDB" id="1274573at2"/>
<evidence type="ECO:0000313" key="3">
    <source>
        <dbReference type="EMBL" id="VFB03132.1"/>
    </source>
</evidence>
<protein>
    <submittedName>
        <fullName evidence="3">Uncharacterized protein</fullName>
    </submittedName>
</protein>
<evidence type="ECO:0000313" key="4">
    <source>
        <dbReference type="Proteomes" id="UP000199242"/>
    </source>
</evidence>
<feature type="transmembrane region" description="Helical" evidence="1">
    <location>
        <begin position="49"/>
        <end position="68"/>
    </location>
</feature>
<reference evidence="3 5" key="2">
    <citation type="submission" date="2019-02" db="EMBL/GenBank/DDBJ databases">
        <authorList>
            <consortium name="Pathogen Informatics"/>
        </authorList>
    </citation>
    <scope>NUCLEOTIDE SEQUENCE [LARGE SCALE GENOMIC DNA]</scope>
    <source>
        <strain evidence="3 5">3012STDY6944375</strain>
    </source>
</reference>
<keyword evidence="4" id="KW-1185">Reference proteome</keyword>
<evidence type="ECO:0000313" key="5">
    <source>
        <dbReference type="Proteomes" id="UP000290013"/>
    </source>
</evidence>
<dbReference type="STRING" id="1141221.SAMN05216273_11934"/>
<dbReference type="AlphaFoldDB" id="A0A1G9RU43"/>
<dbReference type="Proteomes" id="UP000199242">
    <property type="component" value="Unassembled WGS sequence"/>
</dbReference>
<dbReference type="RefSeq" id="WP_089745281.1">
    <property type="nucleotide sequence ID" value="NZ_FNHD01000019.1"/>
</dbReference>
<keyword evidence="1" id="KW-1133">Transmembrane helix</keyword>
<keyword evidence="1" id="KW-0812">Transmembrane</keyword>
<dbReference type="EMBL" id="FNHD01000019">
    <property type="protein sequence ID" value="SDM26779.1"/>
    <property type="molecule type" value="Genomic_DNA"/>
</dbReference>
<gene>
    <name evidence="3" type="ORF">NCTC12078_01121</name>
    <name evidence="2" type="ORF">SAMN05216273_11934</name>
</gene>
<dbReference type="KEGG" id="ctai:NCTC12078_01121"/>
<dbReference type="EMBL" id="LR215974">
    <property type="protein sequence ID" value="VFB03132.1"/>
    <property type="molecule type" value="Genomic_DNA"/>
</dbReference>
<dbReference type="Proteomes" id="UP000290013">
    <property type="component" value="Chromosome"/>
</dbReference>
<organism evidence="3 5">
    <name type="scientific">Chryseobacterium taihuense</name>
    <dbReference type="NCBI Taxonomy" id="1141221"/>
    <lineage>
        <taxon>Bacteria</taxon>
        <taxon>Pseudomonadati</taxon>
        <taxon>Bacteroidota</taxon>
        <taxon>Flavobacteriia</taxon>
        <taxon>Flavobacteriales</taxon>
        <taxon>Weeksellaceae</taxon>
        <taxon>Chryseobacterium group</taxon>
        <taxon>Chryseobacterium</taxon>
    </lineage>
</organism>
<proteinExistence type="predicted"/>
<sequence>MKNKSSKYAMEDQLEILEKIQKVEAPLELYEKILSKIENRGNDMVSPKWIFTAAAVIVILISFNIKLIQNTEDFSRSEFDALFMMKSQNTFSYD</sequence>
<reference evidence="2 4" key="1">
    <citation type="submission" date="2016-10" db="EMBL/GenBank/DDBJ databases">
        <authorList>
            <person name="Varghese N."/>
            <person name="Submissions S."/>
        </authorList>
    </citation>
    <scope>NUCLEOTIDE SEQUENCE [LARGE SCALE GENOMIC DNA]</scope>
    <source>
        <strain evidence="2 4">CGMCC 1.10941</strain>
    </source>
</reference>
<evidence type="ECO:0000313" key="2">
    <source>
        <dbReference type="EMBL" id="SDM26779.1"/>
    </source>
</evidence>
<evidence type="ECO:0000256" key="1">
    <source>
        <dbReference type="SAM" id="Phobius"/>
    </source>
</evidence>
<accession>A0A4U8WAB8</accession>
<keyword evidence="1" id="KW-0472">Membrane</keyword>
<name>A0A1G9RU43_9FLAO</name>
<accession>A0A1G9RU43</accession>